<gene>
    <name evidence="2" type="ORF">VTL71DRAFT_9520</name>
</gene>
<protein>
    <submittedName>
        <fullName evidence="2">Uncharacterized protein</fullName>
    </submittedName>
</protein>
<keyword evidence="3" id="KW-1185">Reference proteome</keyword>
<evidence type="ECO:0000313" key="3">
    <source>
        <dbReference type="Proteomes" id="UP001595075"/>
    </source>
</evidence>
<evidence type="ECO:0000313" key="2">
    <source>
        <dbReference type="EMBL" id="KAL2060489.1"/>
    </source>
</evidence>
<evidence type="ECO:0000256" key="1">
    <source>
        <dbReference type="SAM" id="MobiDB-lite"/>
    </source>
</evidence>
<organism evidence="2 3">
    <name type="scientific">Oculimacula yallundae</name>
    <dbReference type="NCBI Taxonomy" id="86028"/>
    <lineage>
        <taxon>Eukaryota</taxon>
        <taxon>Fungi</taxon>
        <taxon>Dikarya</taxon>
        <taxon>Ascomycota</taxon>
        <taxon>Pezizomycotina</taxon>
        <taxon>Leotiomycetes</taxon>
        <taxon>Helotiales</taxon>
        <taxon>Ploettnerulaceae</taxon>
        <taxon>Oculimacula</taxon>
    </lineage>
</organism>
<reference evidence="2 3" key="1">
    <citation type="journal article" date="2024" name="Commun. Biol.">
        <title>Comparative genomic analysis of thermophilic fungi reveals convergent evolutionary adaptations and gene losses.</title>
        <authorList>
            <person name="Steindorff A.S."/>
            <person name="Aguilar-Pontes M.V."/>
            <person name="Robinson A.J."/>
            <person name="Andreopoulos B."/>
            <person name="LaButti K."/>
            <person name="Kuo A."/>
            <person name="Mondo S."/>
            <person name="Riley R."/>
            <person name="Otillar R."/>
            <person name="Haridas S."/>
            <person name="Lipzen A."/>
            <person name="Grimwood J."/>
            <person name="Schmutz J."/>
            <person name="Clum A."/>
            <person name="Reid I.D."/>
            <person name="Moisan M.C."/>
            <person name="Butler G."/>
            <person name="Nguyen T.T.M."/>
            <person name="Dewar K."/>
            <person name="Conant G."/>
            <person name="Drula E."/>
            <person name="Henrissat B."/>
            <person name="Hansel C."/>
            <person name="Singer S."/>
            <person name="Hutchinson M.I."/>
            <person name="de Vries R.P."/>
            <person name="Natvig D.O."/>
            <person name="Powell A.J."/>
            <person name="Tsang A."/>
            <person name="Grigoriev I.V."/>
        </authorList>
    </citation>
    <scope>NUCLEOTIDE SEQUENCE [LARGE SCALE GENOMIC DNA]</scope>
    <source>
        <strain evidence="2 3">CBS 494.80</strain>
    </source>
</reference>
<comment type="caution">
    <text evidence="2">The sequence shown here is derived from an EMBL/GenBank/DDBJ whole genome shotgun (WGS) entry which is preliminary data.</text>
</comment>
<feature type="region of interest" description="Disordered" evidence="1">
    <location>
        <begin position="29"/>
        <end position="53"/>
    </location>
</feature>
<name>A0ABR4BS67_9HELO</name>
<proteinExistence type="predicted"/>
<dbReference type="EMBL" id="JAZHXI010000022">
    <property type="protein sequence ID" value="KAL2060489.1"/>
    <property type="molecule type" value="Genomic_DNA"/>
</dbReference>
<dbReference type="Proteomes" id="UP001595075">
    <property type="component" value="Unassembled WGS sequence"/>
</dbReference>
<sequence length="133" mass="14699">MRGTLTVAVPDMHVVSLTDFKSGCVVVAPQSPSTRVPSPDDSKSRQPPKKAQSLVAESGLLRTRLGFPHTCTHVASHLQGHNTSFVFRAIPSSQQQQQQQQRPAEIYDMTDKARRNLEIYSAETSNPCWPGRT</sequence>
<accession>A0ABR4BS67</accession>